<dbReference type="Proteomes" id="UP000552241">
    <property type="component" value="Unassembled WGS sequence"/>
</dbReference>
<sequence length="180" mass="20930">MNEEVKIPMSMKKSILSIIGCLIFIGFSIWFIIDPQQFLNFRRQNETTIFIVGIIGLITFSIFLISITYKLFQKNTGIHFKKDGFFDNSNATSAGFVKWEDVLKIDEAKVANQKFVLVMVKNPDDYVKRQKSLVKRKLMASNMSFYESPIMISANHLQINYDKLLELMKSQFEKYNLITT</sequence>
<reference evidence="2 3" key="1">
    <citation type="submission" date="2020-07" db="EMBL/GenBank/DDBJ databases">
        <title>Moheibacter lacus sp. nov., a member of the family Flavobacteriaceae isolated from freshwater lake sediment.</title>
        <authorList>
            <person name="Liu Y."/>
        </authorList>
    </citation>
    <scope>NUCLEOTIDE SEQUENCE [LARGE SCALE GENOMIC DNA]</scope>
    <source>
        <strain evidence="2 3">BDHS18</strain>
    </source>
</reference>
<comment type="caution">
    <text evidence="2">The sequence shown here is derived from an EMBL/GenBank/DDBJ whole genome shotgun (WGS) entry which is preliminary data.</text>
</comment>
<feature type="transmembrane region" description="Helical" evidence="1">
    <location>
        <begin position="15"/>
        <end position="33"/>
    </location>
</feature>
<dbReference type="EMBL" id="JACDZE010000001">
    <property type="protein sequence ID" value="MBA5629151.1"/>
    <property type="molecule type" value="Genomic_DNA"/>
</dbReference>
<name>A0A838ZHK2_9FLAO</name>
<organism evidence="2 3">
    <name type="scientific">Moheibacter lacus</name>
    <dbReference type="NCBI Taxonomy" id="2745851"/>
    <lineage>
        <taxon>Bacteria</taxon>
        <taxon>Pseudomonadati</taxon>
        <taxon>Bacteroidota</taxon>
        <taxon>Flavobacteriia</taxon>
        <taxon>Flavobacteriales</taxon>
        <taxon>Weeksellaceae</taxon>
        <taxon>Moheibacter</taxon>
    </lineage>
</organism>
<accession>A0A838ZHK2</accession>
<evidence type="ECO:0000313" key="3">
    <source>
        <dbReference type="Proteomes" id="UP000552241"/>
    </source>
</evidence>
<keyword evidence="1" id="KW-0812">Transmembrane</keyword>
<evidence type="ECO:0000256" key="1">
    <source>
        <dbReference type="SAM" id="Phobius"/>
    </source>
</evidence>
<keyword evidence="3" id="KW-1185">Reference proteome</keyword>
<feature type="transmembrane region" description="Helical" evidence="1">
    <location>
        <begin position="48"/>
        <end position="72"/>
    </location>
</feature>
<dbReference type="NCBIfam" id="NF041635">
    <property type="entry name" value="STM3941_fam"/>
    <property type="match status" value="1"/>
</dbReference>
<evidence type="ECO:0000313" key="2">
    <source>
        <dbReference type="EMBL" id="MBA5629151.1"/>
    </source>
</evidence>
<protein>
    <submittedName>
        <fullName evidence="2">Uncharacterized protein</fullName>
    </submittedName>
</protein>
<proteinExistence type="predicted"/>
<keyword evidence="1" id="KW-1133">Transmembrane helix</keyword>
<keyword evidence="1" id="KW-0472">Membrane</keyword>
<gene>
    <name evidence="2" type="ORF">HU137_05125</name>
</gene>
<dbReference type="AlphaFoldDB" id="A0A838ZHK2"/>
<dbReference type="InterPro" id="IPR048136">
    <property type="entry name" value="STM3941-like"/>
</dbReference>